<evidence type="ECO:0000256" key="8">
    <source>
        <dbReference type="ARBA" id="ARBA00022737"/>
    </source>
</evidence>
<keyword evidence="3 18" id="KW-0813">Transport</keyword>
<dbReference type="Pfam" id="PF00008">
    <property type="entry name" value="EGF"/>
    <property type="match status" value="3"/>
</dbReference>
<dbReference type="Pfam" id="PF00858">
    <property type="entry name" value="ASC"/>
    <property type="match status" value="1"/>
</dbReference>
<dbReference type="EMBL" id="CATQJA010002710">
    <property type="protein sequence ID" value="CAJ0587335.1"/>
    <property type="molecule type" value="Genomic_DNA"/>
</dbReference>
<keyword evidence="6 18" id="KW-0812">Transmembrane</keyword>
<keyword evidence="10" id="KW-0915">Sodium</keyword>
<dbReference type="InterPro" id="IPR000742">
    <property type="entry name" value="EGF"/>
</dbReference>
<evidence type="ECO:0000256" key="14">
    <source>
        <dbReference type="ARBA" id="ARBA00023180"/>
    </source>
</evidence>
<dbReference type="SMART" id="SM00181">
    <property type="entry name" value="EGF"/>
    <property type="match status" value="8"/>
</dbReference>
<feature type="domain" description="EGF-like" evidence="20">
    <location>
        <begin position="88"/>
        <end position="126"/>
    </location>
</feature>
<dbReference type="GO" id="GO:0005509">
    <property type="term" value="F:calcium ion binding"/>
    <property type="evidence" value="ECO:0007669"/>
    <property type="project" value="InterPro"/>
</dbReference>
<evidence type="ECO:0000256" key="2">
    <source>
        <dbReference type="ARBA" id="ARBA00007193"/>
    </source>
</evidence>
<feature type="disulfide bond" evidence="17">
    <location>
        <begin position="361"/>
        <end position="370"/>
    </location>
</feature>
<dbReference type="Proteomes" id="UP001177023">
    <property type="component" value="Unassembled WGS sequence"/>
</dbReference>
<feature type="domain" description="EGF-like" evidence="20">
    <location>
        <begin position="331"/>
        <end position="371"/>
    </location>
</feature>
<evidence type="ECO:0000256" key="17">
    <source>
        <dbReference type="PROSITE-ProRule" id="PRU00076"/>
    </source>
</evidence>
<keyword evidence="11 18" id="KW-0406">Ion transport</keyword>
<keyword evidence="4 18" id="KW-0894">Sodium channel</keyword>
<comment type="caution">
    <text evidence="17">Lacks conserved residue(s) required for the propagation of feature annotation.</text>
</comment>
<comment type="subcellular location">
    <subcellularLocation>
        <location evidence="1">Membrane</location>
        <topology evidence="1">Multi-pass membrane protein</topology>
    </subcellularLocation>
</comment>
<evidence type="ECO:0000256" key="13">
    <source>
        <dbReference type="ARBA" id="ARBA00023157"/>
    </source>
</evidence>
<feature type="domain" description="EGF-like" evidence="20">
    <location>
        <begin position="130"/>
        <end position="167"/>
    </location>
</feature>
<dbReference type="PROSITE" id="PS00010">
    <property type="entry name" value="ASX_HYDROXYL"/>
    <property type="match status" value="1"/>
</dbReference>
<dbReference type="PROSITE" id="PS01186">
    <property type="entry name" value="EGF_2"/>
    <property type="match status" value="3"/>
</dbReference>
<feature type="domain" description="EGF-like" evidence="20">
    <location>
        <begin position="208"/>
        <end position="247"/>
    </location>
</feature>
<evidence type="ECO:0000256" key="19">
    <source>
        <dbReference type="SAM" id="Phobius"/>
    </source>
</evidence>
<keyword evidence="5 17" id="KW-0245">EGF-like domain</keyword>
<dbReference type="PROSITE" id="PS00022">
    <property type="entry name" value="EGF_1"/>
    <property type="match status" value="8"/>
</dbReference>
<keyword evidence="14" id="KW-0325">Glycoprotein</keyword>
<dbReference type="GO" id="GO:0005272">
    <property type="term" value="F:sodium channel activity"/>
    <property type="evidence" value="ECO:0007669"/>
    <property type="project" value="UniProtKB-KW"/>
</dbReference>
<dbReference type="Gene3D" id="1.10.287.770">
    <property type="entry name" value="YojJ-like"/>
    <property type="match status" value="1"/>
</dbReference>
<dbReference type="GO" id="GO:0032991">
    <property type="term" value="C:protein-containing complex"/>
    <property type="evidence" value="ECO:0007669"/>
    <property type="project" value="TreeGrafter"/>
</dbReference>
<feature type="disulfide bond" evidence="17">
    <location>
        <begin position="116"/>
        <end position="125"/>
    </location>
</feature>
<reference evidence="21" key="1">
    <citation type="submission" date="2023-06" db="EMBL/GenBank/DDBJ databases">
        <authorList>
            <person name="Delattre M."/>
        </authorList>
    </citation>
    <scope>NUCLEOTIDE SEQUENCE</scope>
    <source>
        <strain evidence="21">AF72</strain>
    </source>
</reference>
<keyword evidence="8" id="KW-0677">Repeat</keyword>
<dbReference type="Gene3D" id="2.10.25.10">
    <property type="entry name" value="Laminin"/>
    <property type="match status" value="8"/>
</dbReference>
<dbReference type="SMART" id="SM00179">
    <property type="entry name" value="EGF_CA"/>
    <property type="match status" value="3"/>
</dbReference>
<dbReference type="InterPro" id="IPR000152">
    <property type="entry name" value="EGF-type_Asp/Asn_hydroxyl_site"/>
</dbReference>
<keyword evidence="9 19" id="KW-1133">Transmembrane helix</keyword>
<feature type="disulfide bond" evidence="17">
    <location>
        <begin position="319"/>
        <end position="328"/>
    </location>
</feature>
<feature type="domain" description="EGF-like" evidence="20">
    <location>
        <begin position="248"/>
        <end position="288"/>
    </location>
</feature>
<dbReference type="PANTHER" id="PTHR24049:SF22">
    <property type="entry name" value="DROSOPHILA CRUMBS HOMOLOG"/>
    <property type="match status" value="1"/>
</dbReference>
<keyword evidence="12 19" id="KW-0472">Membrane</keyword>
<comment type="caution">
    <text evidence="21">The sequence shown here is derived from an EMBL/GenBank/DDBJ whole genome shotgun (WGS) entry which is preliminary data.</text>
</comment>
<keyword evidence="16 18" id="KW-0407">Ion channel</keyword>
<evidence type="ECO:0000256" key="16">
    <source>
        <dbReference type="ARBA" id="ARBA00023303"/>
    </source>
</evidence>
<feature type="disulfide bond" evidence="17">
    <location>
        <begin position="410"/>
        <end position="419"/>
    </location>
</feature>
<feature type="non-terminal residue" evidence="21">
    <location>
        <position position="783"/>
    </location>
</feature>
<gene>
    <name evidence="21" type="ORF">MSPICULIGERA_LOCUS25309</name>
</gene>
<evidence type="ECO:0000256" key="1">
    <source>
        <dbReference type="ARBA" id="ARBA00004141"/>
    </source>
</evidence>
<dbReference type="GO" id="GO:0007157">
    <property type="term" value="P:heterophilic cell-cell adhesion via plasma membrane cell adhesion molecules"/>
    <property type="evidence" value="ECO:0007669"/>
    <property type="project" value="TreeGrafter"/>
</dbReference>
<dbReference type="PRINTS" id="PR01078">
    <property type="entry name" value="AMINACHANNEL"/>
</dbReference>
<evidence type="ECO:0000313" key="22">
    <source>
        <dbReference type="Proteomes" id="UP001177023"/>
    </source>
</evidence>
<accession>A0AA36DJ41</accession>
<name>A0AA36DJ41_9BILA</name>
<evidence type="ECO:0000256" key="12">
    <source>
        <dbReference type="ARBA" id="ARBA00023136"/>
    </source>
</evidence>
<evidence type="ECO:0000256" key="15">
    <source>
        <dbReference type="ARBA" id="ARBA00023201"/>
    </source>
</evidence>
<dbReference type="InterPro" id="IPR001873">
    <property type="entry name" value="ENaC"/>
</dbReference>
<evidence type="ECO:0000256" key="18">
    <source>
        <dbReference type="RuleBase" id="RU000679"/>
    </source>
</evidence>
<feature type="disulfide bond" evidence="17">
    <location>
        <begin position="196"/>
        <end position="205"/>
    </location>
</feature>
<dbReference type="AlphaFoldDB" id="A0AA36DJ41"/>
<dbReference type="InterPro" id="IPR051022">
    <property type="entry name" value="Notch_Cell-Fate_Det"/>
</dbReference>
<evidence type="ECO:0000313" key="21">
    <source>
        <dbReference type="EMBL" id="CAJ0587335.1"/>
    </source>
</evidence>
<organism evidence="21 22">
    <name type="scientific">Mesorhabditis spiculigera</name>
    <dbReference type="NCBI Taxonomy" id="96644"/>
    <lineage>
        <taxon>Eukaryota</taxon>
        <taxon>Metazoa</taxon>
        <taxon>Ecdysozoa</taxon>
        <taxon>Nematoda</taxon>
        <taxon>Chromadorea</taxon>
        <taxon>Rhabditida</taxon>
        <taxon>Rhabditina</taxon>
        <taxon>Rhabditomorpha</taxon>
        <taxon>Rhabditoidea</taxon>
        <taxon>Rhabditidae</taxon>
        <taxon>Mesorhabditinae</taxon>
        <taxon>Mesorhabditis</taxon>
    </lineage>
</organism>
<dbReference type="GO" id="GO:0005886">
    <property type="term" value="C:plasma membrane"/>
    <property type="evidence" value="ECO:0007669"/>
    <property type="project" value="TreeGrafter"/>
</dbReference>
<dbReference type="PANTHER" id="PTHR24049">
    <property type="entry name" value="CRUMBS FAMILY MEMBER"/>
    <property type="match status" value="1"/>
</dbReference>
<evidence type="ECO:0000259" key="20">
    <source>
        <dbReference type="PROSITE" id="PS50026"/>
    </source>
</evidence>
<feature type="domain" description="EGF-like" evidence="20">
    <location>
        <begin position="373"/>
        <end position="420"/>
    </location>
</feature>
<dbReference type="CDD" id="cd00054">
    <property type="entry name" value="EGF_CA"/>
    <property type="match status" value="1"/>
</dbReference>
<evidence type="ECO:0000256" key="7">
    <source>
        <dbReference type="ARBA" id="ARBA00022729"/>
    </source>
</evidence>
<evidence type="ECO:0000256" key="3">
    <source>
        <dbReference type="ARBA" id="ARBA00022448"/>
    </source>
</evidence>
<proteinExistence type="inferred from homology"/>
<feature type="disulfide bond" evidence="17">
    <location>
        <begin position="157"/>
        <end position="166"/>
    </location>
</feature>
<feature type="domain" description="EGF-like" evidence="20">
    <location>
        <begin position="289"/>
        <end position="329"/>
    </location>
</feature>
<feature type="disulfide bond" evidence="17">
    <location>
        <begin position="259"/>
        <end position="276"/>
    </location>
</feature>
<evidence type="ECO:0000256" key="4">
    <source>
        <dbReference type="ARBA" id="ARBA00022461"/>
    </source>
</evidence>
<feature type="domain" description="EGF-like" evidence="20">
    <location>
        <begin position="169"/>
        <end position="206"/>
    </location>
</feature>
<protein>
    <recommendedName>
        <fullName evidence="20">EGF-like domain-containing protein</fullName>
    </recommendedName>
</protein>
<dbReference type="SUPFAM" id="SSF57196">
    <property type="entry name" value="EGF/Laminin"/>
    <property type="match status" value="7"/>
</dbReference>
<comment type="similarity">
    <text evidence="2 18">Belongs to the amiloride-sensitive sodium channel (TC 1.A.6) family.</text>
</comment>
<dbReference type="FunFam" id="2.10.25.10:FF:000321">
    <property type="entry name" value="Protein delta homolog 1"/>
    <property type="match status" value="1"/>
</dbReference>
<dbReference type="InterPro" id="IPR001881">
    <property type="entry name" value="EGF-like_Ca-bd_dom"/>
</dbReference>
<keyword evidence="13 17" id="KW-1015">Disulfide bond</keyword>
<keyword evidence="15 18" id="KW-0739">Sodium transport</keyword>
<evidence type="ECO:0000256" key="6">
    <source>
        <dbReference type="ARBA" id="ARBA00022692"/>
    </source>
</evidence>
<feature type="transmembrane region" description="Helical" evidence="19">
    <location>
        <begin position="750"/>
        <end position="777"/>
    </location>
</feature>
<evidence type="ECO:0000256" key="9">
    <source>
        <dbReference type="ARBA" id="ARBA00022989"/>
    </source>
</evidence>
<feature type="disulfide bond" evidence="17">
    <location>
        <begin position="237"/>
        <end position="246"/>
    </location>
</feature>
<evidence type="ECO:0000256" key="11">
    <source>
        <dbReference type="ARBA" id="ARBA00023065"/>
    </source>
</evidence>
<dbReference type="PROSITE" id="PS50026">
    <property type="entry name" value="EGF_3"/>
    <property type="match status" value="8"/>
</dbReference>
<evidence type="ECO:0000256" key="5">
    <source>
        <dbReference type="ARBA" id="ARBA00022536"/>
    </source>
</evidence>
<feature type="disulfide bond" evidence="17">
    <location>
        <begin position="278"/>
        <end position="287"/>
    </location>
</feature>
<evidence type="ECO:0000256" key="10">
    <source>
        <dbReference type="ARBA" id="ARBA00023053"/>
    </source>
</evidence>
<keyword evidence="22" id="KW-1185">Reference proteome</keyword>
<dbReference type="GO" id="GO:0045197">
    <property type="term" value="P:establishment or maintenance of epithelial cell apical/basal polarity"/>
    <property type="evidence" value="ECO:0007669"/>
    <property type="project" value="TreeGrafter"/>
</dbReference>
<keyword evidence="7" id="KW-0732">Signal</keyword>
<sequence>MTRLRITVFLTFLLRSLHALLPNPYNPPVGCANYGLCDENNYDPSDTTYYTCYPQSCICNDGTYGIYSPGVYVLYIGYLGQTDACQSSYDKCIAIPPACPAHSSCSTMIDNVQCTCSSGWTGANCDQAISTNPCDSTPCQNGGTCTKVSSTAYTCSCGTAAYGENCQSDPTACNATTCLNGGVCVEQLNTGTTCLCPRDTTGANCGTKIQPCSPNPCKNSAICTNSTNGGFDYTCTCQPGWTGENCTLKLWCDPLFNQCEYGSKCNLNADYSGYSCDCLSLYTGKNCDIPNMCESVPCQNGGDCSVISSSFDSTYNCTCQPGYTGAQCQSYIDFCDSVPCQYGGTCKNVRPPAPPYLTCACQPGANGSFCENNPDDCIYQTISGKKYSSCNMTDSKALCVDGLNSFVCVCGPDYTGADCSIPMIVYNATIIIFGPDAAVSDDIINLLKDLLKNPTNIKDMVPFILGLLDDSERMDKSWDYDDMFDWVAYEEKSLDLPRDLLKWNDVTLGNCFTFNHRNSTDAQYLHRMTGKPGSLEALVKINSDEYCPWVDTQAIQVFVHPAEEDIFSESVRYNAQPGGETELFPALTAYTRLGGRYGRCVNDASEVKQYFYSGDYTTDGCIRSCYQQEVRQACGCMDPRYPMEFGVQPCGLTKRSCVETVATSGTDPSTMKGCVCPLPCANRAYTLSWAKTVYTAQQPRCFSASNKTACEILAADSVRVQVILPDFTYQLFAEVPAMTLNQFIGNLGGLLGVLMGISMISFIEIGFLVIAVAVVVCGHKKKA</sequence>